<dbReference type="Gene3D" id="3.30.450.20">
    <property type="entry name" value="PAS domain"/>
    <property type="match status" value="1"/>
</dbReference>
<dbReference type="InterPro" id="IPR005467">
    <property type="entry name" value="His_kinase_dom"/>
</dbReference>
<dbReference type="Gene3D" id="3.30.565.10">
    <property type="entry name" value="Histidine kinase-like ATPase, C-terminal domain"/>
    <property type="match status" value="1"/>
</dbReference>
<dbReference type="SMART" id="SM00388">
    <property type="entry name" value="HisKA"/>
    <property type="match status" value="1"/>
</dbReference>
<dbReference type="Pfam" id="PF02518">
    <property type="entry name" value="HATPase_c"/>
    <property type="match status" value="1"/>
</dbReference>
<protein>
    <recommendedName>
        <fullName evidence="2">histidine kinase</fullName>
        <ecNumber evidence="2">2.7.13.3</ecNumber>
    </recommendedName>
</protein>
<dbReference type="RefSeq" id="WP_245901110.1">
    <property type="nucleotide sequence ID" value="NZ_QJSX01000016.1"/>
</dbReference>
<accession>A0A318SHW3</accession>
<evidence type="ECO:0000313" key="9">
    <source>
        <dbReference type="Proteomes" id="UP000248326"/>
    </source>
</evidence>
<dbReference type="PROSITE" id="PS50109">
    <property type="entry name" value="HIS_KIN"/>
    <property type="match status" value="1"/>
</dbReference>
<dbReference type="Gene3D" id="3.30.450.40">
    <property type="match status" value="1"/>
</dbReference>
<dbReference type="PRINTS" id="PR00344">
    <property type="entry name" value="BCTRLSENSOR"/>
</dbReference>
<keyword evidence="9" id="KW-1185">Reference proteome</keyword>
<dbReference type="GO" id="GO:0007234">
    <property type="term" value="P:osmosensory signaling via phosphorelay pathway"/>
    <property type="evidence" value="ECO:0007669"/>
    <property type="project" value="TreeGrafter"/>
</dbReference>
<keyword evidence="6" id="KW-0175">Coiled coil</keyword>
<dbReference type="GO" id="GO:0000155">
    <property type="term" value="F:phosphorelay sensor kinase activity"/>
    <property type="evidence" value="ECO:0007669"/>
    <property type="project" value="InterPro"/>
</dbReference>
<sequence>MPSDPPPTSPELDSLVQEQGEMANRIRHHDWASTPLGPPSTWPDPLRTYIQMMLASKHPMYLAWTHDLIALYNDAYRPILGTDKHPHALGARTADIFGQDGYPGLKPVFDAAIERGESAAFENHLVPLVRHGYMEECYFDVSYTPVHVNGHVAGVFCSVTETTERVLAARRTKTLAALTATLLGLHHPDDVVHAALHVANLNPHDLPCAVVYTPNEQGELQWRGATRSNDEQMTRWQHTPPEWQTTHQAHVLATSPLAVGPWPEPVTQVAVFPLTSFEDRPLGLLVVGLNARQRFDDAYQDFLRLFRGQLSGALRDALLTEALRQRNADLARERELLSEQTTVLARERELLKEQTAALAHANEELEAFAYGVAHDLRTPLRHIASFNALLRTSLGSGVNEKSARYLQVVDQAAARMSKLIDAMLELSRTSRQPLRMGLVDFGALVASVREELEAEAPERPVTWHVEPLPLMLGDSDLLRQVMLNLLANAVKYTRVQARAVIEVRVEEHPEEWRVLVRDNGVGFDSKYADKLFNVFQRLHRQEDFEGTGVGLANVRRIVHRHGGRVWAEGMPNEGATFGFTLPK</sequence>
<gene>
    <name evidence="8" type="ORF">DES52_11629</name>
</gene>
<dbReference type="EMBL" id="QJSX01000016">
    <property type="protein sequence ID" value="PYE50962.1"/>
    <property type="molecule type" value="Genomic_DNA"/>
</dbReference>
<reference evidence="8 9" key="1">
    <citation type="submission" date="2018-06" db="EMBL/GenBank/DDBJ databases">
        <title>Genomic Encyclopedia of Type Strains, Phase IV (KMG-IV): sequencing the most valuable type-strain genomes for metagenomic binning, comparative biology and taxonomic classification.</title>
        <authorList>
            <person name="Goeker M."/>
        </authorList>
    </citation>
    <scope>NUCLEOTIDE SEQUENCE [LARGE SCALE GENOMIC DNA]</scope>
    <source>
        <strain evidence="8 9">DSM 18048</strain>
    </source>
</reference>
<dbReference type="InterPro" id="IPR003594">
    <property type="entry name" value="HATPase_dom"/>
</dbReference>
<dbReference type="InterPro" id="IPR050351">
    <property type="entry name" value="BphY/WalK/GraS-like"/>
</dbReference>
<name>A0A318SHW3_9DEIO</name>
<keyword evidence="4" id="KW-0808">Transferase</keyword>
<dbReference type="InterPro" id="IPR003661">
    <property type="entry name" value="HisK_dim/P_dom"/>
</dbReference>
<dbReference type="Gene3D" id="1.10.287.130">
    <property type="match status" value="1"/>
</dbReference>
<evidence type="ECO:0000256" key="4">
    <source>
        <dbReference type="ARBA" id="ARBA00022679"/>
    </source>
</evidence>
<dbReference type="Pfam" id="PF08448">
    <property type="entry name" value="PAS_4"/>
    <property type="match status" value="1"/>
</dbReference>
<dbReference type="SUPFAM" id="SSF55874">
    <property type="entry name" value="ATPase domain of HSP90 chaperone/DNA topoisomerase II/histidine kinase"/>
    <property type="match status" value="1"/>
</dbReference>
<evidence type="ECO:0000256" key="5">
    <source>
        <dbReference type="ARBA" id="ARBA00022777"/>
    </source>
</evidence>
<dbReference type="SUPFAM" id="SSF47384">
    <property type="entry name" value="Homodimeric domain of signal transducing histidine kinase"/>
    <property type="match status" value="1"/>
</dbReference>
<dbReference type="InterPro" id="IPR036097">
    <property type="entry name" value="HisK_dim/P_sf"/>
</dbReference>
<dbReference type="InterPro" id="IPR029016">
    <property type="entry name" value="GAF-like_dom_sf"/>
</dbReference>
<evidence type="ECO:0000259" key="7">
    <source>
        <dbReference type="PROSITE" id="PS50109"/>
    </source>
</evidence>
<dbReference type="EC" id="2.7.13.3" evidence="2"/>
<dbReference type="SMART" id="SM00387">
    <property type="entry name" value="HATPase_c"/>
    <property type="match status" value="1"/>
</dbReference>
<dbReference type="FunFam" id="3.30.565.10:FF:000006">
    <property type="entry name" value="Sensor histidine kinase WalK"/>
    <property type="match status" value="1"/>
</dbReference>
<evidence type="ECO:0000256" key="3">
    <source>
        <dbReference type="ARBA" id="ARBA00022553"/>
    </source>
</evidence>
<evidence type="ECO:0000313" key="8">
    <source>
        <dbReference type="EMBL" id="PYE50962.1"/>
    </source>
</evidence>
<dbReference type="Pfam" id="PF00512">
    <property type="entry name" value="HisKA"/>
    <property type="match status" value="1"/>
</dbReference>
<feature type="coiled-coil region" evidence="6">
    <location>
        <begin position="320"/>
        <end position="364"/>
    </location>
</feature>
<dbReference type="Proteomes" id="UP000248326">
    <property type="component" value="Unassembled WGS sequence"/>
</dbReference>
<dbReference type="PANTHER" id="PTHR42878:SF15">
    <property type="entry name" value="BACTERIOPHYTOCHROME"/>
    <property type="match status" value="1"/>
</dbReference>
<keyword evidence="5" id="KW-0418">Kinase</keyword>
<keyword evidence="3" id="KW-0597">Phosphoprotein</keyword>
<dbReference type="SUPFAM" id="SSF55781">
    <property type="entry name" value="GAF domain-like"/>
    <property type="match status" value="1"/>
</dbReference>
<dbReference type="InterPro" id="IPR004358">
    <property type="entry name" value="Sig_transdc_His_kin-like_C"/>
</dbReference>
<dbReference type="InterPro" id="IPR013656">
    <property type="entry name" value="PAS_4"/>
</dbReference>
<dbReference type="PANTHER" id="PTHR42878">
    <property type="entry name" value="TWO-COMPONENT HISTIDINE KINASE"/>
    <property type="match status" value="1"/>
</dbReference>
<proteinExistence type="predicted"/>
<dbReference type="GO" id="GO:0030295">
    <property type="term" value="F:protein kinase activator activity"/>
    <property type="evidence" value="ECO:0007669"/>
    <property type="project" value="TreeGrafter"/>
</dbReference>
<comment type="caution">
    <text evidence="8">The sequence shown here is derived from an EMBL/GenBank/DDBJ whole genome shotgun (WGS) entry which is preliminary data.</text>
</comment>
<evidence type="ECO:0000256" key="1">
    <source>
        <dbReference type="ARBA" id="ARBA00000085"/>
    </source>
</evidence>
<comment type="catalytic activity">
    <reaction evidence="1">
        <text>ATP + protein L-histidine = ADP + protein N-phospho-L-histidine.</text>
        <dbReference type="EC" id="2.7.13.3"/>
    </reaction>
</comment>
<evidence type="ECO:0000256" key="6">
    <source>
        <dbReference type="SAM" id="Coils"/>
    </source>
</evidence>
<organism evidence="8 9">
    <name type="scientific">Deinococcus yavapaiensis KR-236</name>
    <dbReference type="NCBI Taxonomy" id="694435"/>
    <lineage>
        <taxon>Bacteria</taxon>
        <taxon>Thermotogati</taxon>
        <taxon>Deinococcota</taxon>
        <taxon>Deinococci</taxon>
        <taxon>Deinococcales</taxon>
        <taxon>Deinococcaceae</taxon>
        <taxon>Deinococcus</taxon>
    </lineage>
</organism>
<dbReference type="GO" id="GO:0000156">
    <property type="term" value="F:phosphorelay response regulator activity"/>
    <property type="evidence" value="ECO:0007669"/>
    <property type="project" value="TreeGrafter"/>
</dbReference>
<dbReference type="AlphaFoldDB" id="A0A318SHW3"/>
<dbReference type="InterPro" id="IPR036890">
    <property type="entry name" value="HATPase_C_sf"/>
</dbReference>
<dbReference type="CDD" id="cd00082">
    <property type="entry name" value="HisKA"/>
    <property type="match status" value="1"/>
</dbReference>
<evidence type="ECO:0000256" key="2">
    <source>
        <dbReference type="ARBA" id="ARBA00012438"/>
    </source>
</evidence>
<feature type="domain" description="Histidine kinase" evidence="7">
    <location>
        <begin position="371"/>
        <end position="583"/>
    </location>
</feature>